<geneLocation type="plasmid" evidence="8">
    <name>cbm2594_p</name>
</geneLocation>
<dbReference type="Proteomes" id="UP000257016">
    <property type="component" value="Unassembled WGS sequence"/>
</dbReference>
<evidence type="ECO:0000313" key="3">
    <source>
        <dbReference type="EMBL" id="SOY78338.1"/>
    </source>
</evidence>
<geneLocation type="plasmid" evidence="5">
    <name>CBM2636p</name>
</geneLocation>
<evidence type="ECO:0000313" key="5">
    <source>
        <dbReference type="EMBL" id="SPD69250.1"/>
    </source>
</evidence>
<organism evidence="3 7">
    <name type="scientific">Cupriavidus taiwanensis</name>
    <dbReference type="NCBI Taxonomy" id="164546"/>
    <lineage>
        <taxon>Bacteria</taxon>
        <taxon>Pseudomonadati</taxon>
        <taxon>Pseudomonadota</taxon>
        <taxon>Betaproteobacteria</taxon>
        <taxon>Burkholderiales</taxon>
        <taxon>Burkholderiaceae</taxon>
        <taxon>Cupriavidus</taxon>
    </lineage>
</organism>
<dbReference type="EMBL" id="OFSP01000077">
    <property type="protein sequence ID" value="SOY77379.1"/>
    <property type="molecule type" value="Genomic_DNA"/>
</dbReference>
<evidence type="ECO:0000256" key="1">
    <source>
        <dbReference type="SAM" id="MobiDB-lite"/>
    </source>
</evidence>
<keyword evidence="5" id="KW-0614">Plasmid</keyword>
<name>A0A375CT73_9BURK</name>
<feature type="region of interest" description="Disordered" evidence="1">
    <location>
        <begin position="1"/>
        <end position="29"/>
    </location>
</feature>
<protein>
    <submittedName>
        <fullName evidence="3">Uncharacterized protein</fullName>
    </submittedName>
</protein>
<dbReference type="Proteomes" id="UP000256297">
    <property type="component" value="Plasmid CBM2589_p"/>
</dbReference>
<evidence type="ECO:0000313" key="7">
    <source>
        <dbReference type="Proteomes" id="UP000257016"/>
    </source>
</evidence>
<dbReference type="EMBL" id="OFSN01000068">
    <property type="protein sequence ID" value="SOY78338.1"/>
    <property type="molecule type" value="Genomic_DNA"/>
</dbReference>
<reference evidence="7" key="2">
    <citation type="submission" date="2018-01" db="EMBL/GenBank/DDBJ databases">
        <authorList>
            <person name="Gaut B.S."/>
            <person name="Morton B.R."/>
            <person name="Clegg M.T."/>
            <person name="Duvall M.R."/>
        </authorList>
    </citation>
    <scope>NUCLEOTIDE SEQUENCE [LARGE SCALE GENOMIC DNA]</scope>
</reference>
<geneLocation type="plasmid" evidence="6">
    <name>cbm2636p</name>
</geneLocation>
<dbReference type="Proteomes" id="UP000257139">
    <property type="component" value="Plasmid CBM2594_p"/>
</dbReference>
<dbReference type="Proteomes" id="UP000254259">
    <property type="component" value="Plasmid CBM2636p"/>
</dbReference>
<proteinExistence type="predicted"/>
<dbReference type="EMBL" id="LT984815">
    <property type="protein sequence ID" value="SPD69250.1"/>
    <property type="molecule type" value="Genomic_DNA"/>
</dbReference>
<accession>A0A375CT73</accession>
<evidence type="ECO:0000313" key="2">
    <source>
        <dbReference type="EMBL" id="SOY77379.1"/>
    </source>
</evidence>
<feature type="compositionally biased region" description="Basic and acidic residues" evidence="1">
    <location>
        <begin position="16"/>
        <end position="27"/>
    </location>
</feature>
<gene>
    <name evidence="3" type="ORF">CBM2586_U20002</name>
    <name evidence="2" type="ORF">CBM2589_P90002</name>
    <name evidence="4" type="ORF">CBM2594_P30003</name>
    <name evidence="5" type="ORF">CBM2636_P10161</name>
</gene>
<dbReference type="EMBL" id="OGUU01000036">
    <property type="protein sequence ID" value="SPC25304.1"/>
    <property type="molecule type" value="Genomic_DNA"/>
</dbReference>
<evidence type="ECO:0000313" key="4">
    <source>
        <dbReference type="EMBL" id="SPC25304.1"/>
    </source>
</evidence>
<evidence type="ECO:0000313" key="8">
    <source>
        <dbReference type="Proteomes" id="UP000257139"/>
    </source>
</evidence>
<dbReference type="RefSeq" id="WP_018004031.1">
    <property type="nucleotide sequence ID" value="NZ_CP016951.1"/>
</dbReference>
<evidence type="ECO:0000313" key="6">
    <source>
        <dbReference type="Proteomes" id="UP000254259"/>
    </source>
</evidence>
<sequence length="188" mass="21373">MADQDPPKKPASGLRPIERHNSEERLSRLTPTTASSTLHAYYSKFARDFLDAHFYYCSAKFVVARDGKVKALDEAFRAAEEWYGSALGWLAKTDQVEIPLFHEEKEVKVSHSFAGRLLRLLMQFDRIFVETLYSQEFGSISPDERTTTIQIASRRINAIHQLCIPDTDRFEANGTLISSHRSLPDGHA</sequence>
<reference evidence="6 8" key="1">
    <citation type="submission" date="2018-01" db="EMBL/GenBank/DDBJ databases">
        <authorList>
            <person name="Clerissi C."/>
        </authorList>
    </citation>
    <scope>NUCLEOTIDE SEQUENCE</scope>
    <source>
        <strain evidence="3">Cupriavidus taiwanensis LMG 19430</strain>
        <strain evidence="2">Cupriavidus taiwanensis STM 3521</strain>
        <strain evidence="4">Cupriavidus taiwanensis STM 6021</strain>
        <strain evidence="5">Cupriavidus taiwanensis SWF 66322</strain>
        <plasmid evidence="8">cbm2594_p</plasmid>
        <plasmid evidence="5">CBM2636p</plasmid>
        <plasmid evidence="6">cbm2636p</plasmid>
    </source>
</reference>
<dbReference type="AlphaFoldDB" id="A0A375CT73"/>